<dbReference type="GO" id="GO:0005737">
    <property type="term" value="C:cytoplasm"/>
    <property type="evidence" value="ECO:0007669"/>
    <property type="project" value="UniProtKB-SubCell"/>
</dbReference>
<evidence type="ECO:0000256" key="1">
    <source>
        <dbReference type="ARBA" id="ARBA00010574"/>
    </source>
</evidence>
<dbReference type="HAMAP" id="MF_01477">
    <property type="entry name" value="Iojap_RsfS"/>
    <property type="match status" value="1"/>
</dbReference>
<dbReference type="GO" id="GO:0043023">
    <property type="term" value="F:ribosomal large subunit binding"/>
    <property type="evidence" value="ECO:0007669"/>
    <property type="project" value="TreeGrafter"/>
</dbReference>
<dbReference type="AlphaFoldDB" id="A0A9D0YPN4"/>
<evidence type="ECO:0000256" key="2">
    <source>
        <dbReference type="HAMAP-Rule" id="MF_01477"/>
    </source>
</evidence>
<dbReference type="GO" id="GO:0090071">
    <property type="term" value="P:negative regulation of ribosome biogenesis"/>
    <property type="evidence" value="ECO:0007669"/>
    <property type="project" value="UniProtKB-UniRule"/>
</dbReference>
<dbReference type="InterPro" id="IPR043519">
    <property type="entry name" value="NT_sf"/>
</dbReference>
<comment type="similarity">
    <text evidence="1 2">Belongs to the Iojap/RsfS family.</text>
</comment>
<organism evidence="3 4">
    <name type="scientific">Aquifex aeolicus</name>
    <dbReference type="NCBI Taxonomy" id="63363"/>
    <lineage>
        <taxon>Bacteria</taxon>
        <taxon>Pseudomonadati</taxon>
        <taxon>Aquificota</taxon>
        <taxon>Aquificia</taxon>
        <taxon>Aquificales</taxon>
        <taxon>Aquificaceae</taxon>
        <taxon>Aquifex</taxon>
    </lineage>
</organism>
<keyword evidence="2" id="KW-0810">Translation regulation</keyword>
<comment type="subunit">
    <text evidence="2">Interacts with ribosomal protein uL14 (rplN).</text>
</comment>
<comment type="caution">
    <text evidence="3">The sequence shown here is derived from an EMBL/GenBank/DDBJ whole genome shotgun (WGS) entry which is preliminary data.</text>
</comment>
<dbReference type="GO" id="GO:0042256">
    <property type="term" value="P:cytosolic ribosome assembly"/>
    <property type="evidence" value="ECO:0007669"/>
    <property type="project" value="UniProtKB-UniRule"/>
</dbReference>
<gene>
    <name evidence="2 3" type="primary">rsfS</name>
    <name evidence="3" type="ORF">EYH37_02395</name>
</gene>
<evidence type="ECO:0000313" key="4">
    <source>
        <dbReference type="Proteomes" id="UP000606463"/>
    </source>
</evidence>
<dbReference type="SUPFAM" id="SSF81301">
    <property type="entry name" value="Nucleotidyltransferase"/>
    <property type="match status" value="1"/>
</dbReference>
<dbReference type="GO" id="GO:0017148">
    <property type="term" value="P:negative regulation of translation"/>
    <property type="evidence" value="ECO:0007669"/>
    <property type="project" value="UniProtKB-UniRule"/>
</dbReference>
<dbReference type="Gene3D" id="3.30.460.10">
    <property type="entry name" value="Beta Polymerase, domain 2"/>
    <property type="match status" value="1"/>
</dbReference>
<sequence length="112" mass="12984">MDRKTFVKEIIKILDDKKAENISALDVRGLTSLADYFIIATATSETHAKALSDYVEEEIKKQTGEPPHHVEGREYNRWVVLDYGDVIVHIMLPEVRDYYGIDWLWADAKKVF</sequence>
<dbReference type="PANTHER" id="PTHR21043">
    <property type="entry name" value="IOJAP SUPERFAMILY ORTHOLOG"/>
    <property type="match status" value="1"/>
</dbReference>
<dbReference type="PANTHER" id="PTHR21043:SF0">
    <property type="entry name" value="MITOCHONDRIAL ASSEMBLY OF RIBOSOMAL LARGE SUBUNIT PROTEIN 1"/>
    <property type="match status" value="1"/>
</dbReference>
<dbReference type="Pfam" id="PF02410">
    <property type="entry name" value="RsfS"/>
    <property type="match status" value="1"/>
</dbReference>
<dbReference type="InterPro" id="IPR004394">
    <property type="entry name" value="Iojap/RsfS/C7orf30"/>
</dbReference>
<accession>A0A9D0YPN4</accession>
<dbReference type="NCBIfam" id="TIGR00090">
    <property type="entry name" value="rsfS_iojap_ybeB"/>
    <property type="match status" value="1"/>
</dbReference>
<dbReference type="Proteomes" id="UP000606463">
    <property type="component" value="Unassembled WGS sequence"/>
</dbReference>
<dbReference type="EMBL" id="DQVE01000024">
    <property type="protein sequence ID" value="HIP98203.1"/>
    <property type="molecule type" value="Genomic_DNA"/>
</dbReference>
<comment type="function">
    <text evidence="2">Functions as a ribosomal silencing factor. Interacts with ribosomal protein uL14 (rplN), blocking formation of intersubunit bridge B8. Prevents association of the 30S and 50S ribosomal subunits and the formation of functional ribosomes, thus repressing translation.</text>
</comment>
<comment type="subcellular location">
    <subcellularLocation>
        <location evidence="2">Cytoplasm</location>
    </subcellularLocation>
</comment>
<proteinExistence type="inferred from homology"/>
<reference evidence="3" key="1">
    <citation type="journal article" date="2020" name="ISME J.">
        <title>Gammaproteobacteria mediating utilization of methyl-, sulfur- and petroleum organic compounds in deep ocean hydrothermal plumes.</title>
        <authorList>
            <person name="Zhou Z."/>
            <person name="Liu Y."/>
            <person name="Pan J."/>
            <person name="Cron B.R."/>
            <person name="Toner B.M."/>
            <person name="Anantharaman K."/>
            <person name="Breier J.A."/>
            <person name="Dick G.J."/>
            <person name="Li M."/>
        </authorList>
    </citation>
    <scope>NUCLEOTIDE SEQUENCE</scope>
    <source>
        <strain evidence="3">SZUA-1501</strain>
    </source>
</reference>
<protein>
    <recommendedName>
        <fullName evidence="2">Ribosomal silencing factor RsfS</fullName>
    </recommendedName>
</protein>
<evidence type="ECO:0000313" key="3">
    <source>
        <dbReference type="EMBL" id="HIP98203.1"/>
    </source>
</evidence>
<name>A0A9D0YPN4_AQUAO</name>
<keyword evidence="2" id="KW-0678">Repressor</keyword>
<keyword evidence="2" id="KW-0963">Cytoplasm</keyword>